<evidence type="ECO:0000256" key="3">
    <source>
        <dbReference type="ARBA" id="ARBA00023015"/>
    </source>
</evidence>
<reference evidence="9 10" key="1">
    <citation type="submission" date="2020-03" db="EMBL/GenBank/DDBJ databases">
        <title>WGS of actinomycetes isolated from Thailand.</title>
        <authorList>
            <person name="Thawai C."/>
        </authorList>
    </citation>
    <scope>NUCLEOTIDE SEQUENCE [LARGE SCALE GENOMIC DNA]</scope>
    <source>
        <strain evidence="9 10">PRB2-1</strain>
    </source>
</reference>
<dbReference type="SUPFAM" id="SSF88946">
    <property type="entry name" value="Sigma2 domain of RNA polymerase sigma factors"/>
    <property type="match status" value="1"/>
</dbReference>
<dbReference type="InterPro" id="IPR032710">
    <property type="entry name" value="NTF2-like_dom_sf"/>
</dbReference>
<dbReference type="SUPFAM" id="SSF54427">
    <property type="entry name" value="NTF2-like"/>
    <property type="match status" value="1"/>
</dbReference>
<evidence type="ECO:0000313" key="9">
    <source>
        <dbReference type="EMBL" id="NJP47256.1"/>
    </source>
</evidence>
<comment type="subunit">
    <text evidence="2">Interacts transiently with the RNA polymerase catalytic core formed by RpoA, RpoB, RpoC and RpoZ (2 alpha, 1 beta, 1 beta' and 1 omega subunit) to form the RNA polymerase holoenzyme that can initiate transcription.</text>
</comment>
<dbReference type="InterPro" id="IPR007627">
    <property type="entry name" value="RNA_pol_sigma70_r2"/>
</dbReference>
<dbReference type="EC" id="2.7.7.6" evidence="9"/>
<dbReference type="GO" id="GO:0003899">
    <property type="term" value="F:DNA-directed RNA polymerase activity"/>
    <property type="evidence" value="ECO:0007669"/>
    <property type="project" value="UniProtKB-EC"/>
</dbReference>
<dbReference type="Proteomes" id="UP000734511">
    <property type="component" value="Unassembled WGS sequence"/>
</dbReference>
<sequence length="357" mass="39150">MSVPVKVPRPPRRRHVTTLTGRGTAQAAPRDDTEFLERAAAFRPELLAHCYRMLGSAQDAEDLVQETLLRAWRGRHGFEGRSSLRFWLYRIATSACLTALGHRSRRVVPAGLGAASDDPQAPAGADGADIAWVQPLADPPPDPASVVETRGSVRLALVVALQELPPRQRAVLILRDVLAWRAAEVAALLDTSTAAVNSALQRARERLEQAAPREDDVHDVLDARGRALVDRFARAFQDADVAALARLLRDDVRLEMPPEPVWFADRAVVLRFLGERVFPHITEQRSLALTVNDGQPALATYLRAADGRYHPHAVDVLTLRQGAVARILVFRDTALFPALGLPATLPAGTGPDVPWRW</sequence>
<dbReference type="InterPro" id="IPR014284">
    <property type="entry name" value="RNA_pol_sigma-70_dom"/>
</dbReference>
<protein>
    <submittedName>
        <fullName evidence="9">RNA polymerase subunit sigma-70</fullName>
        <ecNumber evidence="9">2.7.7.6</ecNumber>
    </submittedName>
</protein>
<evidence type="ECO:0000256" key="1">
    <source>
        <dbReference type="ARBA" id="ARBA00010641"/>
    </source>
</evidence>
<keyword evidence="5" id="KW-0804">Transcription</keyword>
<keyword evidence="9" id="KW-0808">Transferase</keyword>
<evidence type="ECO:0000256" key="4">
    <source>
        <dbReference type="ARBA" id="ARBA00023082"/>
    </source>
</evidence>
<keyword evidence="4" id="KW-0731">Sigma factor</keyword>
<gene>
    <name evidence="9" type="ORF">HCN08_28200</name>
</gene>
<proteinExistence type="inferred from homology"/>
<dbReference type="InterPro" id="IPR013249">
    <property type="entry name" value="RNA_pol_sigma70_r4_t2"/>
</dbReference>
<comment type="similarity">
    <text evidence="1">Belongs to the sigma-70 factor family. ECF subfamily.</text>
</comment>
<evidence type="ECO:0000259" key="8">
    <source>
        <dbReference type="Pfam" id="PF08281"/>
    </source>
</evidence>
<dbReference type="InterPro" id="IPR014305">
    <property type="entry name" value="RNA_pol_sigma-G_actinobac"/>
</dbReference>
<dbReference type="InterPro" id="IPR013324">
    <property type="entry name" value="RNA_pol_sigma_r3/r4-like"/>
</dbReference>
<keyword evidence="9" id="KW-0548">Nucleotidyltransferase</keyword>
<dbReference type="CDD" id="cd06171">
    <property type="entry name" value="Sigma70_r4"/>
    <property type="match status" value="1"/>
</dbReference>
<dbReference type="NCBIfam" id="TIGR02937">
    <property type="entry name" value="sigma70-ECF"/>
    <property type="match status" value="1"/>
</dbReference>
<dbReference type="NCBIfam" id="TIGR02960">
    <property type="entry name" value="SigX5"/>
    <property type="match status" value="1"/>
</dbReference>
<dbReference type="SUPFAM" id="SSF88659">
    <property type="entry name" value="Sigma3 and sigma4 domains of RNA polymerase sigma factors"/>
    <property type="match status" value="1"/>
</dbReference>
<dbReference type="InterPro" id="IPR036388">
    <property type="entry name" value="WH-like_DNA-bd_sf"/>
</dbReference>
<name>A0ABX0ZVN0_9ACTN</name>
<dbReference type="Pfam" id="PF08281">
    <property type="entry name" value="Sigma70_r4_2"/>
    <property type="match status" value="1"/>
</dbReference>
<accession>A0ABX0ZVN0</accession>
<dbReference type="InterPro" id="IPR039425">
    <property type="entry name" value="RNA_pol_sigma-70-like"/>
</dbReference>
<feature type="domain" description="RNA polymerase sigma-70 region 2" evidence="7">
    <location>
        <begin position="41"/>
        <end position="105"/>
    </location>
</feature>
<keyword evidence="3" id="KW-0805">Transcription regulation</keyword>
<dbReference type="PANTHER" id="PTHR43133">
    <property type="entry name" value="RNA POLYMERASE ECF-TYPE SIGMA FACTO"/>
    <property type="match status" value="1"/>
</dbReference>
<feature type="domain" description="RNA polymerase sigma factor 70 region 4 type 2" evidence="8">
    <location>
        <begin position="155"/>
        <end position="207"/>
    </location>
</feature>
<dbReference type="Pfam" id="PF04542">
    <property type="entry name" value="Sigma70_r2"/>
    <property type="match status" value="1"/>
</dbReference>
<dbReference type="Gene3D" id="1.10.1740.10">
    <property type="match status" value="1"/>
</dbReference>
<evidence type="ECO:0000259" key="7">
    <source>
        <dbReference type="Pfam" id="PF04542"/>
    </source>
</evidence>
<comment type="caution">
    <text evidence="9">The sequence shown here is derived from an EMBL/GenBank/DDBJ whole genome shotgun (WGS) entry which is preliminary data.</text>
</comment>
<evidence type="ECO:0000256" key="2">
    <source>
        <dbReference type="ARBA" id="ARBA00011344"/>
    </source>
</evidence>
<dbReference type="NCBIfam" id="NF006089">
    <property type="entry name" value="PRK08241.1"/>
    <property type="match status" value="1"/>
</dbReference>
<evidence type="ECO:0000256" key="6">
    <source>
        <dbReference type="SAM" id="MobiDB-lite"/>
    </source>
</evidence>
<dbReference type="InterPro" id="IPR013325">
    <property type="entry name" value="RNA_pol_sigma_r2"/>
</dbReference>
<evidence type="ECO:0000313" key="10">
    <source>
        <dbReference type="Proteomes" id="UP000734511"/>
    </source>
</evidence>
<dbReference type="Gene3D" id="3.10.450.50">
    <property type="match status" value="1"/>
</dbReference>
<keyword evidence="10" id="KW-1185">Reference proteome</keyword>
<dbReference type="EMBL" id="JAATEJ010000028">
    <property type="protein sequence ID" value="NJP47256.1"/>
    <property type="molecule type" value="Genomic_DNA"/>
</dbReference>
<organism evidence="9 10">
    <name type="scientific">Actinacidiphila epipremni</name>
    <dbReference type="NCBI Taxonomy" id="2053013"/>
    <lineage>
        <taxon>Bacteria</taxon>
        <taxon>Bacillati</taxon>
        <taxon>Actinomycetota</taxon>
        <taxon>Actinomycetes</taxon>
        <taxon>Kitasatosporales</taxon>
        <taxon>Streptomycetaceae</taxon>
        <taxon>Actinacidiphila</taxon>
    </lineage>
</organism>
<dbReference type="Gene3D" id="1.10.10.10">
    <property type="entry name" value="Winged helix-like DNA-binding domain superfamily/Winged helix DNA-binding domain"/>
    <property type="match status" value="1"/>
</dbReference>
<feature type="region of interest" description="Disordered" evidence="6">
    <location>
        <begin position="1"/>
        <end position="26"/>
    </location>
</feature>
<dbReference type="PANTHER" id="PTHR43133:SF65">
    <property type="entry name" value="ECF RNA POLYMERASE SIGMA FACTOR SIGG"/>
    <property type="match status" value="1"/>
</dbReference>
<evidence type="ECO:0000256" key="5">
    <source>
        <dbReference type="ARBA" id="ARBA00023163"/>
    </source>
</evidence>